<dbReference type="RefSeq" id="WP_376878853.1">
    <property type="nucleotide sequence ID" value="NZ_JBHUHP010000019.1"/>
</dbReference>
<dbReference type="InterPro" id="IPR036291">
    <property type="entry name" value="NAD(P)-bd_dom_sf"/>
</dbReference>
<organism evidence="7 8">
    <name type="scientific">Blastococcus deserti</name>
    <dbReference type="NCBI Taxonomy" id="2259033"/>
    <lineage>
        <taxon>Bacteria</taxon>
        <taxon>Bacillati</taxon>
        <taxon>Actinomycetota</taxon>
        <taxon>Actinomycetes</taxon>
        <taxon>Geodermatophilales</taxon>
        <taxon>Geodermatophilaceae</taxon>
        <taxon>Blastococcus</taxon>
    </lineage>
</organism>
<feature type="domain" description="NAD-dependent epimerase/dehydratase" evidence="6">
    <location>
        <begin position="3"/>
        <end position="234"/>
    </location>
</feature>
<protein>
    <submittedName>
        <fullName evidence="7">UDP-glucuronic acid decarboxylase family protein</fullName>
        <ecNumber evidence="7">4.1.1.35</ecNumber>
    </submittedName>
</protein>
<gene>
    <name evidence="7" type="ORF">ACFSHS_17575</name>
</gene>
<dbReference type="CDD" id="cd05230">
    <property type="entry name" value="UGD_SDR_e"/>
    <property type="match status" value="1"/>
</dbReference>
<dbReference type="PANTHER" id="PTHR43078:SF6">
    <property type="entry name" value="UDP-GLUCURONIC ACID DECARBOXYLASE 1"/>
    <property type="match status" value="1"/>
</dbReference>
<comment type="caution">
    <text evidence="7">The sequence shown here is derived from an EMBL/GenBank/DDBJ whole genome shotgun (WGS) entry which is preliminary data.</text>
</comment>
<dbReference type="Proteomes" id="UP001597402">
    <property type="component" value="Unassembled WGS sequence"/>
</dbReference>
<keyword evidence="3" id="KW-0520">NAD</keyword>
<accession>A0ABW4XEM5</accession>
<evidence type="ECO:0000256" key="1">
    <source>
        <dbReference type="ARBA" id="ARBA00001911"/>
    </source>
</evidence>
<evidence type="ECO:0000256" key="3">
    <source>
        <dbReference type="ARBA" id="ARBA00023027"/>
    </source>
</evidence>
<evidence type="ECO:0000256" key="5">
    <source>
        <dbReference type="SAM" id="MobiDB-lite"/>
    </source>
</evidence>
<keyword evidence="2" id="KW-0210">Decarboxylase</keyword>
<dbReference type="PANTHER" id="PTHR43078">
    <property type="entry name" value="UDP-GLUCURONIC ACID DECARBOXYLASE-RELATED"/>
    <property type="match status" value="1"/>
</dbReference>
<dbReference type="EC" id="4.1.1.35" evidence="7"/>
<feature type="region of interest" description="Disordered" evidence="5">
    <location>
        <begin position="314"/>
        <end position="344"/>
    </location>
</feature>
<reference evidence="8" key="1">
    <citation type="journal article" date="2019" name="Int. J. Syst. Evol. Microbiol.">
        <title>The Global Catalogue of Microorganisms (GCM) 10K type strain sequencing project: providing services to taxonomists for standard genome sequencing and annotation.</title>
        <authorList>
            <consortium name="The Broad Institute Genomics Platform"/>
            <consortium name="The Broad Institute Genome Sequencing Center for Infectious Disease"/>
            <person name="Wu L."/>
            <person name="Ma J."/>
        </authorList>
    </citation>
    <scope>NUCLEOTIDE SEQUENCE [LARGE SCALE GENOMIC DNA]</scope>
    <source>
        <strain evidence="8">JCM 3338</strain>
    </source>
</reference>
<dbReference type="InterPro" id="IPR001509">
    <property type="entry name" value="Epimerase_deHydtase"/>
</dbReference>
<dbReference type="Pfam" id="PF01370">
    <property type="entry name" value="Epimerase"/>
    <property type="match status" value="1"/>
</dbReference>
<evidence type="ECO:0000313" key="7">
    <source>
        <dbReference type="EMBL" id="MFD2093372.1"/>
    </source>
</evidence>
<keyword evidence="4 7" id="KW-0456">Lyase</keyword>
<evidence type="ECO:0000259" key="6">
    <source>
        <dbReference type="Pfam" id="PF01370"/>
    </source>
</evidence>
<dbReference type="GO" id="GO:0048040">
    <property type="term" value="F:UDP-glucuronate decarboxylase activity"/>
    <property type="evidence" value="ECO:0007669"/>
    <property type="project" value="UniProtKB-EC"/>
</dbReference>
<dbReference type="EMBL" id="JBHUHP010000019">
    <property type="protein sequence ID" value="MFD2093372.1"/>
    <property type="molecule type" value="Genomic_DNA"/>
</dbReference>
<sequence>MRVVVLGGAGFLGSHLCGTLLAAGDEVVCIDNLSTGRRTNTTPFLGRPGFEFVHADIAAGPLCVRGAVDAVANLASPASPPDYHRMPLETLAAGSRGTEHALQLAAQHGARFLLASTSEVYGDPDVHPQPEDYWGNVNSVGPRSVYDEAKRYAEAVTMAYRRQFGDDVGIVRIFNTYGPGMRPEDGRVVTSFITQALNGDPLTIYGDGSQTRSFCYVDDLVRGLVAMLTSTETGPLNLGNPVEWTVLELARIVLEVTGSTSPLEFHPLPQDDPTRRRPDIGRARRLLGWQPEISAHEGLRRTVEWFRARPAEVAAAAPSVAGPQVEPRPGARIPSPRRSAPVLS</sequence>
<evidence type="ECO:0000256" key="2">
    <source>
        <dbReference type="ARBA" id="ARBA00022793"/>
    </source>
</evidence>
<name>A0ABW4XEM5_9ACTN</name>
<comment type="cofactor">
    <cofactor evidence="1">
        <name>NAD(+)</name>
        <dbReference type="ChEBI" id="CHEBI:57540"/>
    </cofactor>
</comment>
<dbReference type="InterPro" id="IPR044516">
    <property type="entry name" value="UXS-like"/>
</dbReference>
<keyword evidence="8" id="KW-1185">Reference proteome</keyword>
<dbReference type="Gene3D" id="3.40.50.720">
    <property type="entry name" value="NAD(P)-binding Rossmann-like Domain"/>
    <property type="match status" value="1"/>
</dbReference>
<proteinExistence type="predicted"/>
<evidence type="ECO:0000313" key="8">
    <source>
        <dbReference type="Proteomes" id="UP001597402"/>
    </source>
</evidence>
<dbReference type="SUPFAM" id="SSF51735">
    <property type="entry name" value="NAD(P)-binding Rossmann-fold domains"/>
    <property type="match status" value="1"/>
</dbReference>
<evidence type="ECO:0000256" key="4">
    <source>
        <dbReference type="ARBA" id="ARBA00023239"/>
    </source>
</evidence>